<feature type="non-terminal residue" evidence="1">
    <location>
        <position position="1"/>
    </location>
</feature>
<protein>
    <submittedName>
        <fullName evidence="1">Uncharacterized protein</fullName>
    </submittedName>
</protein>
<evidence type="ECO:0000313" key="2">
    <source>
        <dbReference type="Proteomes" id="UP001054945"/>
    </source>
</evidence>
<evidence type="ECO:0000313" key="1">
    <source>
        <dbReference type="EMBL" id="GIZ04496.1"/>
    </source>
</evidence>
<organism evidence="1 2">
    <name type="scientific">Caerostris extrusa</name>
    <name type="common">Bark spider</name>
    <name type="synonym">Caerostris bankana</name>
    <dbReference type="NCBI Taxonomy" id="172846"/>
    <lineage>
        <taxon>Eukaryota</taxon>
        <taxon>Metazoa</taxon>
        <taxon>Ecdysozoa</taxon>
        <taxon>Arthropoda</taxon>
        <taxon>Chelicerata</taxon>
        <taxon>Arachnida</taxon>
        <taxon>Araneae</taxon>
        <taxon>Araneomorphae</taxon>
        <taxon>Entelegynae</taxon>
        <taxon>Araneoidea</taxon>
        <taxon>Araneidae</taxon>
        <taxon>Caerostris</taxon>
    </lineage>
</organism>
<keyword evidence="2" id="KW-1185">Reference proteome</keyword>
<sequence>FKMVWSRVEVDDDVDVLRWSYFLVNPIFP</sequence>
<gene>
    <name evidence="1" type="ORF">CEXT_109121</name>
</gene>
<reference evidence="1 2" key="1">
    <citation type="submission" date="2021-06" db="EMBL/GenBank/DDBJ databases">
        <title>Caerostris extrusa draft genome.</title>
        <authorList>
            <person name="Kono N."/>
            <person name="Arakawa K."/>
        </authorList>
    </citation>
    <scope>NUCLEOTIDE SEQUENCE [LARGE SCALE GENOMIC DNA]</scope>
</reference>
<dbReference type="AlphaFoldDB" id="A0AAV4YDN3"/>
<dbReference type="Proteomes" id="UP001054945">
    <property type="component" value="Unassembled WGS sequence"/>
</dbReference>
<dbReference type="EMBL" id="BPLR01001746">
    <property type="protein sequence ID" value="GIZ04496.1"/>
    <property type="molecule type" value="Genomic_DNA"/>
</dbReference>
<name>A0AAV4YDN3_CAEEX</name>
<comment type="caution">
    <text evidence="1">The sequence shown here is derived from an EMBL/GenBank/DDBJ whole genome shotgun (WGS) entry which is preliminary data.</text>
</comment>
<accession>A0AAV4YDN3</accession>
<proteinExistence type="predicted"/>